<dbReference type="InterPro" id="IPR000477">
    <property type="entry name" value="RT_dom"/>
</dbReference>
<dbReference type="Pfam" id="PF03372">
    <property type="entry name" value="Exo_endo_phos"/>
    <property type="match status" value="1"/>
</dbReference>
<dbReference type="InterPro" id="IPR036691">
    <property type="entry name" value="Endo/exonu/phosph_ase_sf"/>
</dbReference>
<dbReference type="GO" id="GO:0003824">
    <property type="term" value="F:catalytic activity"/>
    <property type="evidence" value="ECO:0007669"/>
    <property type="project" value="InterPro"/>
</dbReference>
<dbReference type="Pfam" id="PF00078">
    <property type="entry name" value="RVT_1"/>
    <property type="match status" value="1"/>
</dbReference>
<dbReference type="OrthoDB" id="1938625at2759"/>
<keyword evidence="3" id="KW-0670">Pyruvate</keyword>
<feature type="compositionally biased region" description="Polar residues" evidence="1">
    <location>
        <begin position="415"/>
        <end position="424"/>
    </location>
</feature>
<dbReference type="SUPFAM" id="SSF56672">
    <property type="entry name" value="DNA/RNA polymerases"/>
    <property type="match status" value="1"/>
</dbReference>
<evidence type="ECO:0000256" key="1">
    <source>
        <dbReference type="SAM" id="MobiDB-lite"/>
    </source>
</evidence>
<feature type="compositionally biased region" description="Basic and acidic residues" evidence="1">
    <location>
        <begin position="360"/>
        <end position="369"/>
    </location>
</feature>
<proteinExistence type="predicted"/>
<protein>
    <submittedName>
        <fullName evidence="3">Pyruvate decarboxylase-2</fullName>
    </submittedName>
</protein>
<dbReference type="PROSITE" id="PS50878">
    <property type="entry name" value="RT_POL"/>
    <property type="match status" value="1"/>
</dbReference>
<dbReference type="PANTHER" id="PTHR33116:SF84">
    <property type="entry name" value="RNA-DIRECTED DNA POLYMERASE"/>
    <property type="match status" value="1"/>
</dbReference>
<reference evidence="3 4" key="1">
    <citation type="submission" date="2019-07" db="EMBL/GenBank/DDBJ databases">
        <title>De Novo Assembly of kiwifruit Actinidia rufa.</title>
        <authorList>
            <person name="Sugita-Konishi S."/>
            <person name="Sato K."/>
            <person name="Mori E."/>
            <person name="Abe Y."/>
            <person name="Kisaki G."/>
            <person name="Hamano K."/>
            <person name="Suezawa K."/>
            <person name="Otani M."/>
            <person name="Fukuda T."/>
            <person name="Manabe T."/>
            <person name="Gomi K."/>
            <person name="Tabuchi M."/>
            <person name="Akimitsu K."/>
            <person name="Kataoka I."/>
        </authorList>
    </citation>
    <scope>NUCLEOTIDE SEQUENCE [LARGE SCALE GENOMIC DNA]</scope>
    <source>
        <strain evidence="4">cv. Fuchu</strain>
    </source>
</reference>
<feature type="compositionally biased region" description="Low complexity" evidence="1">
    <location>
        <begin position="90"/>
        <end position="106"/>
    </location>
</feature>
<dbReference type="Pfam" id="PF13966">
    <property type="entry name" value="zf-RVT"/>
    <property type="match status" value="1"/>
</dbReference>
<sequence length="1599" mass="178553">MGKGKGMNRNGGAKGRNAITIETVDPILAAALARTDVSPHGGISTNNDLKNTPEFVAVGEDSEKSADDSQTLWEEDLDCTPSVRRNVSVGNSVSAGGEAESSAMGETPKQIQTQRKATYASHFANNRLPSLGSQLEHFDLEDGPIQIEADEVEVVPWVRHRSKLKRKERLHTQATLQIIGFHHWEVSLSTLIWKMGLFKLRQMRLKTHGSHGKPALWAILVGGSRERWRFNRLLLHGSFKNEEISSFPVWIQLLDLLVDKLTEGLGCLVEINMARDLPDSVMLKMPNGDALEQAVFYENFPRFCPHCKVIGHSMAGCPGKNKGTAKGQGDAKGNGPSTVQKSQQPKAKEKTAADFQPVRNDAKGCDRPKPKPNSFQIGNKYGVLTKLSEAGIDQSLASWSDDGGVQAPKDRSDQVQESPEQQDLQLGSDANPQLIQQEASGQQNLEAQTETTQNKGKVTETLGTAVYIQQAQQIASGEVGLKSEQNSVAQAKPRQNLAKADGSLGNCCCLFFHAAGSQCWCEEKEGQEPSKGFNKPLKQNGILEHIRKNKVVVMGILETKLKQQRMKDTVRKKFSSWKIADSFHNNPNGRILIIWKEDKVALEILESSDQTIHCLATSKSSSNKFCISFIYAFNTIVGRRPLWENLRRFSSSIEMPWLLLGDFNNVLKDEEKSNGLPVTQYKVRDFMDCCYDIGITDLRSTGAFFTGSNNKVWNKLDRAMVNVKWGQEGLIAQANFGLPGLAGVPIGHGWCDGGGKQSHHGRRRAEIEGRERERRELLCIPASPLPPPPPLRATKQQLHDNTGDASLQNEVAILRVKSFRLAKAERSYCSQLAKAKARSRIVALTKEDGASTTSIQQDSWVEVTDPLKNRESALLPQKRDGNASQSRQNRVPNRYIEAYLLKSPGMEKTLSSLQQPTRVSLGSAIRWSNRAGWKSPGTEKTSVTPIWTRRRAPAHRSRDLDLSFLVAVSVARCRLRCSSPLPSLIDISTSLTAVKEFFVSGKLLKQLNHAVIALVPKLASASRVEEFRPIACCNVIYKVISKILAARLSPILESLIDPGQSAFVPNRSMVENIYVVQELLRNYGWSRISPRCIMKVDLRKAYDTVNWAFLEDVLLGLGFPSLFVQWIMQCASTTSYSISINGSLHGFFKDQQGLRQGDPISPFLFVLCLEYLSRNLRRLKMNPDFNFHPKCAALNISHLAFADDLMLFQRDVTSMSLIMDCLKKFGECSGLRINDSKSNIFMAGISRGNHGGDHSITGFNAGRFPFRYLGIPVAASRLTIEQFNPFITKIFEYINAWAGATLSYAGRSELIRSVLQGVECFWLSILPIPVGVREKVIALCRNFLWGGRAVVSKKPLVAWKELCRPKSEGGLGFMDLHAWNLALLSKSLWNLQSKKDSLSVKWVHHIYIKRTSFWEYVPAKQNSQMIRQLAQIRDIATIEGSLPAALIRMQQWTSSGKFNTKACYDFFRSKGANICWTNLVWHHSLLPKHSFILWLGLKDRLLTRDKLMDQIVDTSCSLCNNPIESLNHLFFQCSVVNQVWTEIKNWLGFSWALTTLKAAAKWIIKEARGTGVQAIAKKVGFACTIYCIWVTRNARKFEG</sequence>
<dbReference type="InterPro" id="IPR043502">
    <property type="entry name" value="DNA/RNA_pol_sf"/>
</dbReference>
<evidence type="ECO:0000313" key="3">
    <source>
        <dbReference type="EMBL" id="GFY92706.1"/>
    </source>
</evidence>
<dbReference type="InterPro" id="IPR005135">
    <property type="entry name" value="Endo/exonuclease/phosphatase"/>
</dbReference>
<feature type="region of interest" description="Disordered" evidence="1">
    <location>
        <begin position="321"/>
        <end position="378"/>
    </location>
</feature>
<feature type="domain" description="Reverse transcriptase" evidence="2">
    <location>
        <begin position="996"/>
        <end position="1273"/>
    </location>
</feature>
<keyword evidence="4" id="KW-1185">Reference proteome</keyword>
<evidence type="ECO:0000313" key="4">
    <source>
        <dbReference type="Proteomes" id="UP000585474"/>
    </source>
</evidence>
<dbReference type="SUPFAM" id="SSF56219">
    <property type="entry name" value="DNase I-like"/>
    <property type="match status" value="1"/>
</dbReference>
<dbReference type="InterPro" id="IPR026960">
    <property type="entry name" value="RVT-Znf"/>
</dbReference>
<organism evidence="3 4">
    <name type="scientific">Actinidia rufa</name>
    <dbReference type="NCBI Taxonomy" id="165716"/>
    <lineage>
        <taxon>Eukaryota</taxon>
        <taxon>Viridiplantae</taxon>
        <taxon>Streptophyta</taxon>
        <taxon>Embryophyta</taxon>
        <taxon>Tracheophyta</taxon>
        <taxon>Spermatophyta</taxon>
        <taxon>Magnoliopsida</taxon>
        <taxon>eudicotyledons</taxon>
        <taxon>Gunneridae</taxon>
        <taxon>Pentapetalae</taxon>
        <taxon>asterids</taxon>
        <taxon>Ericales</taxon>
        <taxon>Actinidiaceae</taxon>
        <taxon>Actinidia</taxon>
    </lineage>
</organism>
<evidence type="ECO:0000259" key="2">
    <source>
        <dbReference type="PROSITE" id="PS50878"/>
    </source>
</evidence>
<dbReference type="EMBL" id="BJWL01000008">
    <property type="protein sequence ID" value="GFY92706.1"/>
    <property type="molecule type" value="Genomic_DNA"/>
</dbReference>
<dbReference type="CDD" id="cd01650">
    <property type="entry name" value="RT_nLTR_like"/>
    <property type="match status" value="1"/>
</dbReference>
<accession>A0A7J0F2S7</accession>
<gene>
    <name evidence="3" type="ORF">Acr_08g0011020</name>
</gene>
<feature type="region of interest" description="Disordered" evidence="1">
    <location>
        <begin position="90"/>
        <end position="114"/>
    </location>
</feature>
<dbReference type="PANTHER" id="PTHR33116">
    <property type="entry name" value="REVERSE TRANSCRIPTASE ZINC-BINDING DOMAIN-CONTAINING PROTEIN-RELATED-RELATED"/>
    <property type="match status" value="1"/>
</dbReference>
<name>A0A7J0F2S7_9ERIC</name>
<dbReference type="Gene3D" id="3.60.10.10">
    <property type="entry name" value="Endonuclease/exonuclease/phosphatase"/>
    <property type="match status" value="1"/>
</dbReference>
<feature type="region of interest" description="Disordered" evidence="1">
    <location>
        <begin position="397"/>
        <end position="424"/>
    </location>
</feature>
<dbReference type="Proteomes" id="UP000585474">
    <property type="component" value="Unassembled WGS sequence"/>
</dbReference>
<feature type="compositionally biased region" description="Polar residues" evidence="1">
    <location>
        <begin position="335"/>
        <end position="345"/>
    </location>
</feature>
<comment type="caution">
    <text evidence="3">The sequence shown here is derived from an EMBL/GenBank/DDBJ whole genome shotgun (WGS) entry which is preliminary data.</text>
</comment>